<dbReference type="InterPro" id="IPR001563">
    <property type="entry name" value="Peptidase_S10"/>
</dbReference>
<evidence type="ECO:0000313" key="9">
    <source>
        <dbReference type="Proteomes" id="UP000013827"/>
    </source>
</evidence>
<evidence type="ECO:0000256" key="7">
    <source>
        <dbReference type="RuleBase" id="RU361156"/>
    </source>
</evidence>
<evidence type="ECO:0000256" key="3">
    <source>
        <dbReference type="ARBA" id="ARBA00022670"/>
    </source>
</evidence>
<dbReference type="OMA" id="GDWMKPF"/>
<dbReference type="GeneID" id="17264279"/>
<keyword evidence="2 7" id="KW-0121">Carboxypeptidase</keyword>
<dbReference type="HOGENOM" id="CLU_008523_10_1_1"/>
<dbReference type="SUPFAM" id="SSF53474">
    <property type="entry name" value="alpha/beta-Hydrolases"/>
    <property type="match status" value="1"/>
</dbReference>
<dbReference type="EnsemblProtists" id="EOD18736">
    <property type="protein sequence ID" value="EOD18736"/>
    <property type="gene ID" value="EMIHUDRAFT_424894"/>
</dbReference>
<dbReference type="KEGG" id="ehx:EMIHUDRAFT_424894"/>
<dbReference type="GO" id="GO:0006508">
    <property type="term" value="P:proteolysis"/>
    <property type="evidence" value="ECO:0007669"/>
    <property type="project" value="UniProtKB-KW"/>
</dbReference>
<dbReference type="GO" id="GO:0004185">
    <property type="term" value="F:serine-type carboxypeptidase activity"/>
    <property type="evidence" value="ECO:0007669"/>
    <property type="project" value="UniProtKB-UniRule"/>
</dbReference>
<dbReference type="PANTHER" id="PTHR11802">
    <property type="entry name" value="SERINE PROTEASE FAMILY S10 SERINE CARBOXYPEPTIDASE"/>
    <property type="match status" value="1"/>
</dbReference>
<protein>
    <recommendedName>
        <fullName evidence="7">Carboxypeptidase</fullName>
        <ecNumber evidence="7">3.4.16.-</ecNumber>
    </recommendedName>
</protein>
<dbReference type="Proteomes" id="UP000013827">
    <property type="component" value="Unassembled WGS sequence"/>
</dbReference>
<evidence type="ECO:0000256" key="2">
    <source>
        <dbReference type="ARBA" id="ARBA00022645"/>
    </source>
</evidence>
<keyword evidence="6" id="KW-0325">Glycoprotein</keyword>
<reference evidence="9" key="1">
    <citation type="journal article" date="2013" name="Nature">
        <title>Pan genome of the phytoplankton Emiliania underpins its global distribution.</title>
        <authorList>
            <person name="Read B.A."/>
            <person name="Kegel J."/>
            <person name="Klute M.J."/>
            <person name="Kuo A."/>
            <person name="Lefebvre S.C."/>
            <person name="Maumus F."/>
            <person name="Mayer C."/>
            <person name="Miller J."/>
            <person name="Monier A."/>
            <person name="Salamov A."/>
            <person name="Young J."/>
            <person name="Aguilar M."/>
            <person name="Claverie J.M."/>
            <person name="Frickenhaus S."/>
            <person name="Gonzalez K."/>
            <person name="Herman E.K."/>
            <person name="Lin Y.C."/>
            <person name="Napier J."/>
            <person name="Ogata H."/>
            <person name="Sarno A.F."/>
            <person name="Shmutz J."/>
            <person name="Schroeder D."/>
            <person name="de Vargas C."/>
            <person name="Verret F."/>
            <person name="von Dassow P."/>
            <person name="Valentin K."/>
            <person name="Van de Peer Y."/>
            <person name="Wheeler G."/>
            <person name="Dacks J.B."/>
            <person name="Delwiche C.F."/>
            <person name="Dyhrman S.T."/>
            <person name="Glockner G."/>
            <person name="John U."/>
            <person name="Richards T."/>
            <person name="Worden A.Z."/>
            <person name="Zhang X."/>
            <person name="Grigoriev I.V."/>
            <person name="Allen A.E."/>
            <person name="Bidle K."/>
            <person name="Borodovsky M."/>
            <person name="Bowler C."/>
            <person name="Brownlee C."/>
            <person name="Cock J.M."/>
            <person name="Elias M."/>
            <person name="Gladyshev V.N."/>
            <person name="Groth M."/>
            <person name="Guda C."/>
            <person name="Hadaegh A."/>
            <person name="Iglesias-Rodriguez M.D."/>
            <person name="Jenkins J."/>
            <person name="Jones B.M."/>
            <person name="Lawson T."/>
            <person name="Leese F."/>
            <person name="Lindquist E."/>
            <person name="Lobanov A."/>
            <person name="Lomsadze A."/>
            <person name="Malik S.B."/>
            <person name="Marsh M.E."/>
            <person name="Mackinder L."/>
            <person name="Mock T."/>
            <person name="Mueller-Roeber B."/>
            <person name="Pagarete A."/>
            <person name="Parker M."/>
            <person name="Probert I."/>
            <person name="Quesneville H."/>
            <person name="Raines C."/>
            <person name="Rensing S.A."/>
            <person name="Riano-Pachon D.M."/>
            <person name="Richier S."/>
            <person name="Rokitta S."/>
            <person name="Shiraiwa Y."/>
            <person name="Soanes D.M."/>
            <person name="van der Giezen M."/>
            <person name="Wahlund T.M."/>
            <person name="Williams B."/>
            <person name="Wilson W."/>
            <person name="Wolfe G."/>
            <person name="Wurch L.L."/>
        </authorList>
    </citation>
    <scope>NUCLEOTIDE SEQUENCE</scope>
</reference>
<evidence type="ECO:0000256" key="6">
    <source>
        <dbReference type="ARBA" id="ARBA00023180"/>
    </source>
</evidence>
<evidence type="ECO:0000256" key="1">
    <source>
        <dbReference type="ARBA" id="ARBA00009431"/>
    </source>
</evidence>
<dbReference type="Gene3D" id="1.10.287.410">
    <property type="match status" value="1"/>
</dbReference>
<accession>A0A0D3J5F1</accession>
<reference evidence="8" key="2">
    <citation type="submission" date="2024-10" db="UniProtKB">
        <authorList>
            <consortium name="EnsemblProtists"/>
        </authorList>
    </citation>
    <scope>IDENTIFICATION</scope>
</reference>
<dbReference type="RefSeq" id="XP_005771165.1">
    <property type="nucleotide sequence ID" value="XM_005771108.1"/>
</dbReference>
<dbReference type="InterPro" id="IPR029058">
    <property type="entry name" value="AB_hydrolase_fold"/>
</dbReference>
<keyword evidence="9" id="KW-1185">Reference proteome</keyword>
<proteinExistence type="inferred from homology"/>
<keyword evidence="3 7" id="KW-0645">Protease</keyword>
<evidence type="ECO:0000256" key="5">
    <source>
        <dbReference type="ARBA" id="ARBA00022801"/>
    </source>
</evidence>
<dbReference type="PROSITE" id="PS00560">
    <property type="entry name" value="CARBOXYPEPT_SER_HIS"/>
    <property type="match status" value="1"/>
</dbReference>
<dbReference type="Pfam" id="PF00450">
    <property type="entry name" value="Peptidase_S10"/>
    <property type="match status" value="1"/>
</dbReference>
<organism evidence="8 9">
    <name type="scientific">Emiliania huxleyi (strain CCMP1516)</name>
    <dbReference type="NCBI Taxonomy" id="280463"/>
    <lineage>
        <taxon>Eukaryota</taxon>
        <taxon>Haptista</taxon>
        <taxon>Haptophyta</taxon>
        <taxon>Prymnesiophyceae</taxon>
        <taxon>Isochrysidales</taxon>
        <taxon>Noelaerhabdaceae</taxon>
        <taxon>Emiliania</taxon>
    </lineage>
</organism>
<dbReference type="PROSITE" id="PS00131">
    <property type="entry name" value="CARBOXYPEPT_SER_SER"/>
    <property type="match status" value="1"/>
</dbReference>
<sequence>MHLGEKWMRHTTWMLTGSDPIAPLCLRAILQALTYSGAGRPPPCPVQQYSGYFNLSTGDKHLFYWFFSSRSSPDTDPVVLWLTGGPGCSSEVALFGENGPCKVSPDGMTTIPNAASWNTHANLLYVDQPVGTGFSYGTAFDHDEVGVGNDMYAFLQAFFGAHPALRSNAFFVFGESYAGHYVPNVAHRVWVGNGAGGAPHINLVGMSVGNGLTDPEVQYAYYPAMAVSTNQHQPAVSNATYEKMAKAVPGCIKAIRRCNGGEGVVSKLACVAAYETCNAAYDMRIKCAKPPLCYDFSGVGKFLDRPEVRTALHIRTGTGTWQSCNFKVNKMFMGDWMKNYQTQIPALLGAGIRVLIYAGDQDFICNWLGNQAWVRGMDWPGKAAFDAAPVKPWSAEGKQAGEAQAAEGLTFLRVFGAGHMVPLDQPMASLLMLDAFLKGEL</sequence>
<dbReference type="Gene3D" id="3.40.50.1820">
    <property type="entry name" value="alpha/beta hydrolase"/>
    <property type="match status" value="1"/>
</dbReference>
<name>A0A0D3J5F1_EMIH1</name>
<evidence type="ECO:0000256" key="4">
    <source>
        <dbReference type="ARBA" id="ARBA00022729"/>
    </source>
</evidence>
<dbReference type="AlphaFoldDB" id="A0A0D3J5F1"/>
<keyword evidence="4" id="KW-0732">Signal</keyword>
<dbReference type="InterPro" id="IPR033124">
    <property type="entry name" value="Ser_caboxypep_his_AS"/>
</dbReference>
<dbReference type="EC" id="3.4.16.-" evidence="7"/>
<dbReference type="eggNOG" id="KOG1282">
    <property type="taxonomic scope" value="Eukaryota"/>
</dbReference>
<evidence type="ECO:0000313" key="8">
    <source>
        <dbReference type="EnsemblProtists" id="EOD18736"/>
    </source>
</evidence>
<dbReference type="InterPro" id="IPR018202">
    <property type="entry name" value="Ser_caboxypep_ser_AS"/>
</dbReference>
<comment type="similarity">
    <text evidence="1 7">Belongs to the peptidase S10 family.</text>
</comment>
<dbReference type="PANTHER" id="PTHR11802:SF113">
    <property type="entry name" value="SERINE CARBOXYPEPTIDASE CTSA-4.1"/>
    <property type="match status" value="1"/>
</dbReference>
<dbReference type="STRING" id="2903.R1E6Q2"/>
<keyword evidence="5 7" id="KW-0378">Hydrolase</keyword>
<dbReference type="PaxDb" id="2903-EOD18736"/>
<dbReference type="PRINTS" id="PR00724">
    <property type="entry name" value="CRBOXYPTASEC"/>
</dbReference>